<protein>
    <submittedName>
        <fullName evidence="1">Putative transposase</fullName>
    </submittedName>
</protein>
<dbReference type="EMBL" id="FTOE01000002">
    <property type="protein sequence ID" value="SIS53589.1"/>
    <property type="molecule type" value="Genomic_DNA"/>
</dbReference>
<keyword evidence="2" id="KW-1185">Reference proteome</keyword>
<dbReference type="RefSeq" id="WP_156298820.1">
    <property type="nucleotide sequence ID" value="NZ_FTOE01000002.1"/>
</dbReference>
<dbReference type="AlphaFoldDB" id="A0A1N7JW63"/>
<accession>A0A1N7JW63</accession>
<evidence type="ECO:0000313" key="2">
    <source>
        <dbReference type="Proteomes" id="UP000185999"/>
    </source>
</evidence>
<proteinExistence type="predicted"/>
<dbReference type="Proteomes" id="UP000185999">
    <property type="component" value="Unassembled WGS sequence"/>
</dbReference>
<organism evidence="1 2">
    <name type="scientific">Neptunomonas antarctica</name>
    <dbReference type="NCBI Taxonomy" id="619304"/>
    <lineage>
        <taxon>Bacteria</taxon>
        <taxon>Pseudomonadati</taxon>
        <taxon>Pseudomonadota</taxon>
        <taxon>Gammaproteobacteria</taxon>
        <taxon>Oceanospirillales</taxon>
        <taxon>Oceanospirillaceae</taxon>
        <taxon>Neptunomonas</taxon>
    </lineage>
</organism>
<reference evidence="2" key="1">
    <citation type="submission" date="2017-01" db="EMBL/GenBank/DDBJ databases">
        <authorList>
            <person name="Varghese N."/>
            <person name="Submissions S."/>
        </authorList>
    </citation>
    <scope>NUCLEOTIDE SEQUENCE [LARGE SCALE GENOMIC DNA]</scope>
    <source>
        <strain evidence="2">DSM 22306</strain>
    </source>
</reference>
<gene>
    <name evidence="1" type="ORF">SAMN05421760_10246</name>
</gene>
<name>A0A1N7JW63_9GAMM</name>
<sequence>MFNAQVDEKLIKNIRLAVNKGMALGSGRIKDEIEQMCSCWIKPEKMDRFRFNLEDK</sequence>
<evidence type="ECO:0000313" key="1">
    <source>
        <dbReference type="EMBL" id="SIS53589.1"/>
    </source>
</evidence>